<protein>
    <recommendedName>
        <fullName evidence="3">YgiT-type zinc finger protein</fullName>
    </recommendedName>
</protein>
<evidence type="ECO:0000313" key="1">
    <source>
        <dbReference type="EMBL" id="MFC4767502.1"/>
    </source>
</evidence>
<name>A0ABV9Q4A9_9BACL</name>
<dbReference type="Proteomes" id="UP001596002">
    <property type="component" value="Unassembled WGS sequence"/>
</dbReference>
<sequence length="57" mass="6417">MGISECCKAQLNVEYRIEYLHGKDDDYELQVPCLVCSKCGKEYGPKYGRPGDKTLGD</sequence>
<dbReference type="EMBL" id="JBHSHC010000064">
    <property type="protein sequence ID" value="MFC4767502.1"/>
    <property type="molecule type" value="Genomic_DNA"/>
</dbReference>
<organism evidence="1 2">
    <name type="scientific">Effusibacillus consociatus</name>
    <dbReference type="NCBI Taxonomy" id="1117041"/>
    <lineage>
        <taxon>Bacteria</taxon>
        <taxon>Bacillati</taxon>
        <taxon>Bacillota</taxon>
        <taxon>Bacilli</taxon>
        <taxon>Bacillales</taxon>
        <taxon>Alicyclobacillaceae</taxon>
        <taxon>Effusibacillus</taxon>
    </lineage>
</organism>
<keyword evidence="2" id="KW-1185">Reference proteome</keyword>
<accession>A0ABV9Q4A9</accession>
<comment type="caution">
    <text evidence="1">The sequence shown here is derived from an EMBL/GenBank/DDBJ whole genome shotgun (WGS) entry which is preliminary data.</text>
</comment>
<evidence type="ECO:0000313" key="2">
    <source>
        <dbReference type="Proteomes" id="UP001596002"/>
    </source>
</evidence>
<reference evidence="2" key="1">
    <citation type="journal article" date="2019" name="Int. J. Syst. Evol. Microbiol.">
        <title>The Global Catalogue of Microorganisms (GCM) 10K type strain sequencing project: providing services to taxonomists for standard genome sequencing and annotation.</title>
        <authorList>
            <consortium name="The Broad Institute Genomics Platform"/>
            <consortium name="The Broad Institute Genome Sequencing Center for Infectious Disease"/>
            <person name="Wu L."/>
            <person name="Ma J."/>
        </authorList>
    </citation>
    <scope>NUCLEOTIDE SEQUENCE [LARGE SCALE GENOMIC DNA]</scope>
    <source>
        <strain evidence="2">WYCCWR 12678</strain>
    </source>
</reference>
<proteinExistence type="predicted"/>
<evidence type="ECO:0008006" key="3">
    <source>
        <dbReference type="Google" id="ProtNLM"/>
    </source>
</evidence>
<dbReference type="RefSeq" id="WP_380025424.1">
    <property type="nucleotide sequence ID" value="NZ_JBHSHC010000064.1"/>
</dbReference>
<gene>
    <name evidence="1" type="ORF">ACFO8Q_09020</name>
</gene>